<protein>
    <submittedName>
        <fullName evidence="2">Uncharacterized protein</fullName>
    </submittedName>
</protein>
<sequence>MDIDRCRQPWLGREEESHEGEEKGKRQKGARGARSVSSSKPNLSSYTNTHNPARPCSSDAQDITNAGVTGVTGETGLRRFDVGNDVGQARETPGCATPQISFFGRALLRGASICRLPCAECCSSGIFISFFFFCSSINRVCPVRQCAGRRGCHFAAHYLYAI</sequence>
<feature type="compositionally biased region" description="Basic and acidic residues" evidence="1">
    <location>
        <begin position="1"/>
        <end position="24"/>
    </location>
</feature>
<gene>
    <name evidence="2" type="ORF">B0H67DRAFT_376795</name>
</gene>
<feature type="region of interest" description="Disordered" evidence="1">
    <location>
        <begin position="1"/>
        <end position="70"/>
    </location>
</feature>
<evidence type="ECO:0000313" key="3">
    <source>
        <dbReference type="Proteomes" id="UP001172102"/>
    </source>
</evidence>
<dbReference type="Proteomes" id="UP001172102">
    <property type="component" value="Unassembled WGS sequence"/>
</dbReference>
<proteinExistence type="predicted"/>
<feature type="compositionally biased region" description="Polar residues" evidence="1">
    <location>
        <begin position="58"/>
        <end position="67"/>
    </location>
</feature>
<comment type="caution">
    <text evidence="2">The sequence shown here is derived from an EMBL/GenBank/DDBJ whole genome shotgun (WGS) entry which is preliminary data.</text>
</comment>
<evidence type="ECO:0000256" key="1">
    <source>
        <dbReference type="SAM" id="MobiDB-lite"/>
    </source>
</evidence>
<name>A0AA40DMG4_9PEZI</name>
<accession>A0AA40DMG4</accession>
<dbReference type="EMBL" id="JAUKUA010000007">
    <property type="protein sequence ID" value="KAK0705258.1"/>
    <property type="molecule type" value="Genomic_DNA"/>
</dbReference>
<reference evidence="2" key="1">
    <citation type="submission" date="2023-06" db="EMBL/GenBank/DDBJ databases">
        <title>Genome-scale phylogeny and comparative genomics of the fungal order Sordariales.</title>
        <authorList>
            <consortium name="Lawrence Berkeley National Laboratory"/>
            <person name="Hensen N."/>
            <person name="Bonometti L."/>
            <person name="Westerberg I."/>
            <person name="Brannstrom I.O."/>
            <person name="Guillou S."/>
            <person name="Cros-Aarteil S."/>
            <person name="Calhoun S."/>
            <person name="Haridas S."/>
            <person name="Kuo A."/>
            <person name="Mondo S."/>
            <person name="Pangilinan J."/>
            <person name="Riley R."/>
            <person name="Labutti K."/>
            <person name="Andreopoulos B."/>
            <person name="Lipzen A."/>
            <person name="Chen C."/>
            <person name="Yanf M."/>
            <person name="Daum C."/>
            <person name="Ng V."/>
            <person name="Clum A."/>
            <person name="Steindorff A."/>
            <person name="Ohm R."/>
            <person name="Martin F."/>
            <person name="Silar P."/>
            <person name="Natvig D."/>
            <person name="Lalanne C."/>
            <person name="Gautier V."/>
            <person name="Ament-Velasquez S.L."/>
            <person name="Kruys A."/>
            <person name="Hutchinson M.I."/>
            <person name="Powell A.J."/>
            <person name="Barry K."/>
            <person name="Miller A.N."/>
            <person name="Grigoriev I.V."/>
            <person name="Debuchy R."/>
            <person name="Gladieux P."/>
            <person name="Thoren M.H."/>
            <person name="Johannesson H."/>
        </authorList>
    </citation>
    <scope>NUCLEOTIDE SEQUENCE</scope>
    <source>
        <strain evidence="2">SMH4607-1</strain>
    </source>
</reference>
<organism evidence="2 3">
    <name type="scientific">Lasiosphaeris hirsuta</name>
    <dbReference type="NCBI Taxonomy" id="260670"/>
    <lineage>
        <taxon>Eukaryota</taxon>
        <taxon>Fungi</taxon>
        <taxon>Dikarya</taxon>
        <taxon>Ascomycota</taxon>
        <taxon>Pezizomycotina</taxon>
        <taxon>Sordariomycetes</taxon>
        <taxon>Sordariomycetidae</taxon>
        <taxon>Sordariales</taxon>
        <taxon>Lasiosphaeriaceae</taxon>
        <taxon>Lasiosphaeris</taxon>
    </lineage>
</organism>
<evidence type="ECO:0000313" key="2">
    <source>
        <dbReference type="EMBL" id="KAK0705258.1"/>
    </source>
</evidence>
<feature type="compositionally biased region" description="Polar residues" evidence="1">
    <location>
        <begin position="35"/>
        <end position="51"/>
    </location>
</feature>
<keyword evidence="3" id="KW-1185">Reference proteome</keyword>
<dbReference type="AlphaFoldDB" id="A0AA40DMG4"/>